<dbReference type="NCBIfam" id="NF001068">
    <property type="entry name" value="PRK00118.1-4"/>
    <property type="match status" value="1"/>
</dbReference>
<organism evidence="5 6">
    <name type="scientific">Texcoconibacillus texcoconensis</name>
    <dbReference type="NCBI Taxonomy" id="1095777"/>
    <lineage>
        <taxon>Bacteria</taxon>
        <taxon>Bacillati</taxon>
        <taxon>Bacillota</taxon>
        <taxon>Bacilli</taxon>
        <taxon>Bacillales</taxon>
        <taxon>Bacillaceae</taxon>
        <taxon>Texcoconibacillus</taxon>
    </lineage>
</organism>
<dbReference type="AlphaFoldDB" id="A0A840QL69"/>
<evidence type="ECO:0000256" key="3">
    <source>
        <dbReference type="HAMAP-Rule" id="MF_00245"/>
    </source>
</evidence>
<dbReference type="NCBIfam" id="NF001072">
    <property type="entry name" value="PRK00118.2-2"/>
    <property type="match status" value="1"/>
</dbReference>
<evidence type="ECO:0000256" key="4">
    <source>
        <dbReference type="SAM" id="Coils"/>
    </source>
</evidence>
<dbReference type="RefSeq" id="WP_184662581.1">
    <property type="nucleotide sequence ID" value="NZ_JACHHB010000001.1"/>
</dbReference>
<dbReference type="NCBIfam" id="NF001070">
    <property type="entry name" value="PRK00118.1-6"/>
    <property type="match status" value="1"/>
</dbReference>
<gene>
    <name evidence="5" type="ORF">HNQ41_000246</name>
</gene>
<dbReference type="InterPro" id="IPR013324">
    <property type="entry name" value="RNA_pol_sigma_r3/r4-like"/>
</dbReference>
<dbReference type="PANTHER" id="PTHR40083:SF1">
    <property type="entry name" value="UPF0122 PROTEIN YLXM"/>
    <property type="match status" value="1"/>
</dbReference>
<name>A0A840QL69_9BACI</name>
<dbReference type="InterPro" id="IPR036388">
    <property type="entry name" value="WH-like_DNA-bd_sf"/>
</dbReference>
<comment type="caution">
    <text evidence="5">The sequence shown here is derived from an EMBL/GenBank/DDBJ whole genome shotgun (WGS) entry which is preliminary data.</text>
</comment>
<evidence type="ECO:0000256" key="2">
    <source>
        <dbReference type="ARBA" id="ARBA00024764"/>
    </source>
</evidence>
<comment type="function">
    <text evidence="2 3">Might take part in the signal recognition particle (SRP) pathway. This is inferred from the conservation of its genetic proximity to ftsY/ffh. May be a regulatory protein.</text>
</comment>
<dbReference type="SUPFAM" id="SSF88659">
    <property type="entry name" value="Sigma3 and sigma4 domains of RNA polymerase sigma factors"/>
    <property type="match status" value="1"/>
</dbReference>
<feature type="coiled-coil region" evidence="4">
    <location>
        <begin position="48"/>
        <end position="75"/>
    </location>
</feature>
<sequence>MIDKTVRINLLYDFYQSLLTEKQDQYMTMYYQDDWSLGEIADHFQVSRQAVYDNIRRTEAQLEDYESKLRLLEKHEARKQGFNELKRLAEDPSSVSEINQVIESLENLE</sequence>
<dbReference type="InterPro" id="IPR054831">
    <property type="entry name" value="UPF0122_fam_protein"/>
</dbReference>
<keyword evidence="4" id="KW-0175">Coiled coil</keyword>
<dbReference type="NCBIfam" id="NF045758">
    <property type="entry name" value="YlxM"/>
    <property type="match status" value="1"/>
</dbReference>
<reference evidence="5 6" key="1">
    <citation type="submission" date="2020-08" db="EMBL/GenBank/DDBJ databases">
        <title>Genomic Encyclopedia of Type Strains, Phase IV (KMG-IV): sequencing the most valuable type-strain genomes for metagenomic binning, comparative biology and taxonomic classification.</title>
        <authorList>
            <person name="Goeker M."/>
        </authorList>
    </citation>
    <scope>NUCLEOTIDE SEQUENCE [LARGE SCALE GENOMIC DNA]</scope>
    <source>
        <strain evidence="5 6">DSM 24696</strain>
    </source>
</reference>
<proteinExistence type="inferred from homology"/>
<dbReference type="Pfam" id="PF04297">
    <property type="entry name" value="UPF0122"/>
    <property type="match status" value="1"/>
</dbReference>
<accession>A0A840QL69</accession>
<comment type="similarity">
    <text evidence="1 3">Belongs to the UPF0122 family.</text>
</comment>
<evidence type="ECO:0000313" key="6">
    <source>
        <dbReference type="Proteomes" id="UP000551878"/>
    </source>
</evidence>
<keyword evidence="6" id="KW-1185">Reference proteome</keyword>
<dbReference type="EMBL" id="JACHHB010000001">
    <property type="protein sequence ID" value="MBB5172106.1"/>
    <property type="molecule type" value="Genomic_DNA"/>
</dbReference>
<dbReference type="Gene3D" id="1.10.10.10">
    <property type="entry name" value="Winged helix-like DNA-binding domain superfamily/Winged helix DNA-binding domain"/>
    <property type="match status" value="1"/>
</dbReference>
<evidence type="ECO:0000313" key="5">
    <source>
        <dbReference type="EMBL" id="MBB5172106.1"/>
    </source>
</evidence>
<protein>
    <recommendedName>
        <fullName evidence="3">UPF0122 protein HNQ41_000246</fullName>
    </recommendedName>
</protein>
<dbReference type="InterPro" id="IPR007394">
    <property type="entry name" value="UPF0122"/>
</dbReference>
<dbReference type="PANTHER" id="PTHR40083">
    <property type="entry name" value="UPF0122 PROTEIN CBO2450/CLC_2298"/>
    <property type="match status" value="1"/>
</dbReference>
<dbReference type="Proteomes" id="UP000551878">
    <property type="component" value="Unassembled WGS sequence"/>
</dbReference>
<dbReference type="HAMAP" id="MF_00245">
    <property type="entry name" value="UPF0122"/>
    <property type="match status" value="1"/>
</dbReference>
<evidence type="ECO:0000256" key="1">
    <source>
        <dbReference type="ARBA" id="ARBA00008720"/>
    </source>
</evidence>